<organism evidence="2 3">
    <name type="scientific">Hujiaoplasma nucleasis</name>
    <dbReference type="NCBI Taxonomy" id="2725268"/>
    <lineage>
        <taxon>Bacteria</taxon>
        <taxon>Bacillati</taxon>
        <taxon>Mycoplasmatota</taxon>
        <taxon>Mollicutes</taxon>
        <taxon>Candidatus Izemoplasmatales</taxon>
        <taxon>Hujiaoplasmataceae</taxon>
        <taxon>Hujiaoplasma</taxon>
    </lineage>
</organism>
<evidence type="ECO:0000259" key="1">
    <source>
        <dbReference type="Pfam" id="PF12395"/>
    </source>
</evidence>
<dbReference type="EMBL" id="CP051151">
    <property type="protein sequence ID" value="QLY40934.1"/>
    <property type="molecule type" value="Genomic_DNA"/>
</dbReference>
<evidence type="ECO:0000313" key="2">
    <source>
        <dbReference type="EMBL" id="QLY40934.1"/>
    </source>
</evidence>
<name>A0A7L6N8Q1_9MOLU</name>
<keyword evidence="3" id="KW-1185">Reference proteome</keyword>
<sequence>MNGKLTSAPIDFYDYYIRKEISDGEFIMGRVIGKILGKHRFRMGDLLVSMRMEVMIIGGELEIVKDDEIKYRNILKKTKSFCDRK</sequence>
<feature type="domain" description="DUF3658" evidence="1">
    <location>
        <begin position="2"/>
        <end position="68"/>
    </location>
</feature>
<dbReference type="Proteomes" id="UP000512167">
    <property type="component" value="Chromosome"/>
</dbReference>
<dbReference type="KEGG" id="tbk:HF295_00465"/>
<evidence type="ECO:0000313" key="3">
    <source>
        <dbReference type="Proteomes" id="UP000512167"/>
    </source>
</evidence>
<gene>
    <name evidence="2" type="ORF">HF295_00465</name>
</gene>
<dbReference type="Pfam" id="PF12395">
    <property type="entry name" value="DUF3658"/>
    <property type="match status" value="1"/>
</dbReference>
<accession>A0A7L6N8Q1</accession>
<proteinExistence type="predicted"/>
<dbReference type="InterPro" id="IPR022123">
    <property type="entry name" value="DUF3658"/>
</dbReference>
<dbReference type="AlphaFoldDB" id="A0A7L6N8Q1"/>
<protein>
    <recommendedName>
        <fullName evidence="1">DUF3658 domain-containing protein</fullName>
    </recommendedName>
</protein>
<reference evidence="2 3" key="1">
    <citation type="submission" date="2020-04" db="EMBL/GenBank/DDBJ databases">
        <authorList>
            <person name="Zheng R.K."/>
            <person name="Sun C.M."/>
        </authorList>
    </citation>
    <scope>NUCLEOTIDE SEQUENCE [LARGE SCALE GENOMIC DNA]</scope>
    <source>
        <strain evidence="3">zrk29</strain>
    </source>
</reference>